<dbReference type="PANTHER" id="PTHR22642">
    <property type="entry name" value="IMIDAZOLONEPROPIONASE"/>
    <property type="match status" value="1"/>
</dbReference>
<protein>
    <submittedName>
        <fullName evidence="2">Putative TIM-barrel fold metal-dependent hydrolase</fullName>
    </submittedName>
</protein>
<reference evidence="2 3" key="1">
    <citation type="submission" date="2016-07" db="EMBL/GenBank/DDBJ databases">
        <title>Enhancement of antibiotic productionsby engineered nitrateutilization in actinobacteria.</title>
        <authorList>
            <person name="Meng S.C."/>
        </authorList>
    </citation>
    <scope>NUCLEOTIDE SEQUENCE [LARGE SCALE GENOMIC DNA]</scope>
    <source>
        <strain evidence="2 3">NRRL 2936</strain>
    </source>
</reference>
<dbReference type="Gene3D" id="2.30.40.10">
    <property type="entry name" value="Urease, subunit C, domain 1"/>
    <property type="match status" value="1"/>
</dbReference>
<dbReference type="GO" id="GO:0016810">
    <property type="term" value="F:hydrolase activity, acting on carbon-nitrogen (but not peptide) bonds"/>
    <property type="evidence" value="ECO:0007669"/>
    <property type="project" value="InterPro"/>
</dbReference>
<evidence type="ECO:0000313" key="2">
    <source>
        <dbReference type="EMBL" id="ANS70318.1"/>
    </source>
</evidence>
<dbReference type="Gene3D" id="3.20.20.140">
    <property type="entry name" value="Metal-dependent hydrolases"/>
    <property type="match status" value="1"/>
</dbReference>
<name>A0A1B1MP23_STRLN</name>
<organism evidence="2 3">
    <name type="scientific">Streptomyces lincolnensis</name>
    <dbReference type="NCBI Taxonomy" id="1915"/>
    <lineage>
        <taxon>Bacteria</taxon>
        <taxon>Bacillati</taxon>
        <taxon>Actinomycetota</taxon>
        <taxon>Actinomycetes</taxon>
        <taxon>Kitasatosporales</taxon>
        <taxon>Streptomycetaceae</taxon>
        <taxon>Streptomyces</taxon>
    </lineage>
</organism>
<dbReference type="PANTHER" id="PTHR22642:SF2">
    <property type="entry name" value="PROTEIN LONG AFTER FAR-RED 3"/>
    <property type="match status" value="1"/>
</dbReference>
<feature type="domain" description="Amidohydrolase 3" evidence="1">
    <location>
        <begin position="2"/>
        <end position="87"/>
    </location>
</feature>
<keyword evidence="3" id="KW-1185">Reference proteome</keyword>
<dbReference type="AlphaFoldDB" id="A0A1B1MP23"/>
<evidence type="ECO:0000259" key="1">
    <source>
        <dbReference type="Pfam" id="PF07969"/>
    </source>
</evidence>
<dbReference type="InterPro" id="IPR011059">
    <property type="entry name" value="Metal-dep_hydrolase_composite"/>
</dbReference>
<dbReference type="Proteomes" id="UP000092598">
    <property type="component" value="Chromosome"/>
</dbReference>
<dbReference type="EMBL" id="CP016438">
    <property type="protein sequence ID" value="ANS70318.1"/>
    <property type="molecule type" value="Genomic_DNA"/>
</dbReference>
<dbReference type="Pfam" id="PF07969">
    <property type="entry name" value="Amidohydro_3"/>
    <property type="match status" value="1"/>
</dbReference>
<dbReference type="InterPro" id="IPR013108">
    <property type="entry name" value="Amidohydro_3"/>
</dbReference>
<sequence length="89" mass="9600">MAAMMLRESRASGRPSGPEQCVGLADALRAYTVNAARQDFAEAWKGSVEAGKVADLCVLDRPLLGMDPHGITDAEVDLTVFDGWVVHER</sequence>
<dbReference type="KEGG" id="sls:SLINC_8094"/>
<gene>
    <name evidence="2" type="ORF">SLINC_8094</name>
</gene>
<evidence type="ECO:0000313" key="3">
    <source>
        <dbReference type="Proteomes" id="UP000092598"/>
    </source>
</evidence>
<keyword evidence="2" id="KW-0378">Hydrolase</keyword>
<dbReference type="SUPFAM" id="SSF51338">
    <property type="entry name" value="Composite domain of metallo-dependent hydrolases"/>
    <property type="match status" value="1"/>
</dbReference>
<accession>A0A1B1MP23</accession>
<dbReference type="STRING" id="1915.SLINC_8094"/>
<dbReference type="PATRIC" id="fig|1915.4.peg.8908"/>
<proteinExistence type="predicted"/>